<protein>
    <submittedName>
        <fullName evidence="1">Uncharacterized protein</fullName>
    </submittedName>
</protein>
<evidence type="ECO:0000313" key="1">
    <source>
        <dbReference type="EMBL" id="EOY33602.1"/>
    </source>
</evidence>
<reference evidence="1 2" key="1">
    <citation type="journal article" date="2013" name="Genome Biol.">
        <title>The genome sequence of the most widely cultivated cacao type and its use to identify candidate genes regulating pod color.</title>
        <authorList>
            <person name="Motamayor J.C."/>
            <person name="Mockaitis K."/>
            <person name="Schmutz J."/>
            <person name="Haiminen N."/>
            <person name="Iii D.L."/>
            <person name="Cornejo O."/>
            <person name="Findley S.D."/>
            <person name="Zheng P."/>
            <person name="Utro F."/>
            <person name="Royaert S."/>
            <person name="Saski C."/>
            <person name="Jenkins J."/>
            <person name="Podicheti R."/>
            <person name="Zhao M."/>
            <person name="Scheffler B.E."/>
            <person name="Stack J.C."/>
            <person name="Feltus F.A."/>
            <person name="Mustiga G.M."/>
            <person name="Amores F."/>
            <person name="Phillips W."/>
            <person name="Marelli J.P."/>
            <person name="May G.D."/>
            <person name="Shapiro H."/>
            <person name="Ma J."/>
            <person name="Bustamante C.D."/>
            <person name="Schnell R.J."/>
            <person name="Main D."/>
            <person name="Gilbert D."/>
            <person name="Parida L."/>
            <person name="Kuhn D.N."/>
        </authorList>
    </citation>
    <scope>NUCLEOTIDE SEQUENCE [LARGE SCALE GENOMIC DNA]</scope>
    <source>
        <strain evidence="2">cv. Matina 1-6</strain>
    </source>
</reference>
<sequence>MILKQIPKPVQCLKSSAELRLNLQEERFDQGNNDSSPYGFAMFCQYHIVSKRTTAPVHAQLKTNQHIYQSFPVRKGPKT</sequence>
<dbReference type="InParanoid" id="A0A061GWP6"/>
<evidence type="ECO:0000313" key="2">
    <source>
        <dbReference type="Proteomes" id="UP000026915"/>
    </source>
</evidence>
<dbReference type="Gramene" id="EOY33602">
    <property type="protein sequence ID" value="EOY33602"/>
    <property type="gene ID" value="TCM_041532"/>
</dbReference>
<accession>A0A061GWP6</accession>
<dbReference type="HOGENOM" id="CLU_2610885_0_0_1"/>
<dbReference type="Proteomes" id="UP000026915">
    <property type="component" value="Chromosome 9"/>
</dbReference>
<organism evidence="1 2">
    <name type="scientific">Theobroma cacao</name>
    <name type="common">Cacao</name>
    <name type="synonym">Cocoa</name>
    <dbReference type="NCBI Taxonomy" id="3641"/>
    <lineage>
        <taxon>Eukaryota</taxon>
        <taxon>Viridiplantae</taxon>
        <taxon>Streptophyta</taxon>
        <taxon>Embryophyta</taxon>
        <taxon>Tracheophyta</taxon>
        <taxon>Spermatophyta</taxon>
        <taxon>Magnoliopsida</taxon>
        <taxon>eudicotyledons</taxon>
        <taxon>Gunneridae</taxon>
        <taxon>Pentapetalae</taxon>
        <taxon>rosids</taxon>
        <taxon>malvids</taxon>
        <taxon>Malvales</taxon>
        <taxon>Malvaceae</taxon>
        <taxon>Byttnerioideae</taxon>
        <taxon>Theobroma</taxon>
    </lineage>
</organism>
<gene>
    <name evidence="1" type="ORF">TCM_041532</name>
</gene>
<keyword evidence="2" id="KW-1185">Reference proteome</keyword>
<proteinExistence type="predicted"/>
<dbReference type="EMBL" id="CM001887">
    <property type="protein sequence ID" value="EOY33602.1"/>
    <property type="molecule type" value="Genomic_DNA"/>
</dbReference>
<name>A0A061GWP6_THECC</name>
<dbReference type="AlphaFoldDB" id="A0A061GWP6"/>